<dbReference type="Pfam" id="PF10090">
    <property type="entry name" value="HPTransfase"/>
    <property type="match status" value="1"/>
</dbReference>
<evidence type="ECO:0000259" key="1">
    <source>
        <dbReference type="Pfam" id="PF10090"/>
    </source>
</evidence>
<evidence type="ECO:0000313" key="2">
    <source>
        <dbReference type="EMBL" id="MBB4658939.1"/>
    </source>
</evidence>
<accession>A0A840I296</accession>
<name>A0A840I296_9PROT</name>
<dbReference type="RefSeq" id="WP_183817109.1">
    <property type="nucleotide sequence ID" value="NZ_JACHOB010000002.1"/>
</dbReference>
<keyword evidence="3" id="KW-1185">Reference proteome</keyword>
<keyword evidence="2" id="KW-0808">Transferase</keyword>
<dbReference type="Gene3D" id="3.30.565.10">
    <property type="entry name" value="Histidine kinase-like ATPase, C-terminal domain"/>
    <property type="match status" value="1"/>
</dbReference>
<protein>
    <submittedName>
        <fullName evidence="2">Histidine phosphotransferase ChpT</fullName>
    </submittedName>
</protein>
<feature type="domain" description="Histidine phosphotransferase ChpT C-terminal" evidence="1">
    <location>
        <begin position="83"/>
        <end position="198"/>
    </location>
</feature>
<dbReference type="GO" id="GO:0016740">
    <property type="term" value="F:transferase activity"/>
    <property type="evidence" value="ECO:0007669"/>
    <property type="project" value="UniProtKB-KW"/>
</dbReference>
<dbReference type="InterPro" id="IPR018762">
    <property type="entry name" value="ChpT_C"/>
</dbReference>
<dbReference type="Gene3D" id="1.10.287.130">
    <property type="match status" value="1"/>
</dbReference>
<comment type="caution">
    <text evidence="2">The sequence shown here is derived from an EMBL/GenBank/DDBJ whole genome shotgun (WGS) entry which is preliminary data.</text>
</comment>
<organism evidence="2 3">
    <name type="scientific">Parvularcula dongshanensis</name>
    <dbReference type="NCBI Taxonomy" id="1173995"/>
    <lineage>
        <taxon>Bacteria</taxon>
        <taxon>Pseudomonadati</taxon>
        <taxon>Pseudomonadota</taxon>
        <taxon>Alphaproteobacteria</taxon>
        <taxon>Parvularculales</taxon>
        <taxon>Parvularculaceae</taxon>
        <taxon>Parvularcula</taxon>
    </lineage>
</organism>
<dbReference type="InterPro" id="IPR036890">
    <property type="entry name" value="HATPase_C_sf"/>
</dbReference>
<reference evidence="2 3" key="1">
    <citation type="submission" date="2020-08" db="EMBL/GenBank/DDBJ databases">
        <title>Genomic Encyclopedia of Type Strains, Phase IV (KMG-IV): sequencing the most valuable type-strain genomes for metagenomic binning, comparative biology and taxonomic classification.</title>
        <authorList>
            <person name="Goeker M."/>
        </authorList>
    </citation>
    <scope>NUCLEOTIDE SEQUENCE [LARGE SCALE GENOMIC DNA]</scope>
    <source>
        <strain evidence="2 3">DSM 102850</strain>
    </source>
</reference>
<proteinExistence type="predicted"/>
<dbReference type="Proteomes" id="UP000563524">
    <property type="component" value="Unassembled WGS sequence"/>
</dbReference>
<evidence type="ECO:0000313" key="3">
    <source>
        <dbReference type="Proteomes" id="UP000563524"/>
    </source>
</evidence>
<sequence>MSDPRDVVHISSLLASRLCHDLVNPVGALNTGLEVLDEEQDQEMRDHAMNLIRESTAKTVALLTFARTAFGASGSWNGHIDAGEAKELALGYYRHVKADLAWDMPPGPMDKPHARILLNLLLVAERCVPRAGSTVTAAPSEAGFTVTAKGPRAKLGDDLARALACDAADLEAKASPGYLAALIASAIGGAIDARAADEETVVFTATLPRQ</sequence>
<gene>
    <name evidence="2" type="ORF">GGQ59_001453</name>
</gene>
<dbReference type="AlphaFoldDB" id="A0A840I296"/>
<dbReference type="EMBL" id="JACHOB010000002">
    <property type="protein sequence ID" value="MBB4658939.1"/>
    <property type="molecule type" value="Genomic_DNA"/>
</dbReference>